<dbReference type="InterPro" id="IPR025275">
    <property type="entry name" value="DUF4015"/>
</dbReference>
<dbReference type="Proteomes" id="UP000050502">
    <property type="component" value="Unassembled WGS sequence"/>
</dbReference>
<gene>
    <name evidence="3" type="ORF">ARMA_2761</name>
    <name evidence="4" type="ORF">SE16_12295</name>
</gene>
<dbReference type="Gene3D" id="3.20.20.80">
    <property type="entry name" value="Glycosidases"/>
    <property type="match status" value="1"/>
</dbReference>
<evidence type="ECO:0000256" key="1">
    <source>
        <dbReference type="SAM" id="SignalP"/>
    </source>
</evidence>
<accession>A0A0M9UDR5</accession>
<feature type="chain" id="PRO_5010428765" description="DUF4015 domain-containing protein" evidence="1">
    <location>
        <begin position="23"/>
        <end position="499"/>
    </location>
</feature>
<evidence type="ECO:0000313" key="4">
    <source>
        <dbReference type="EMBL" id="KPL87270.1"/>
    </source>
</evidence>
<organism evidence="3 5">
    <name type="scientific">Ardenticatena maritima</name>
    <dbReference type="NCBI Taxonomy" id="872965"/>
    <lineage>
        <taxon>Bacteria</taxon>
        <taxon>Bacillati</taxon>
        <taxon>Chloroflexota</taxon>
        <taxon>Ardenticatenia</taxon>
        <taxon>Ardenticatenales</taxon>
        <taxon>Ardenticatenaceae</taxon>
        <taxon>Ardenticatena</taxon>
    </lineage>
</organism>
<name>A0A0M9UDR5_9CHLR</name>
<comment type="caution">
    <text evidence="3">The sequence shown here is derived from an EMBL/GenBank/DDBJ whole genome shotgun (WGS) entry which is preliminary data.</text>
</comment>
<dbReference type="RefSeq" id="WP_054494034.1">
    <property type="nucleotide sequence ID" value="NZ_BBZA01000245.1"/>
</dbReference>
<proteinExistence type="predicted"/>
<dbReference type="EMBL" id="BBZA01000245">
    <property type="protein sequence ID" value="GAP64338.1"/>
    <property type="molecule type" value="Genomic_DNA"/>
</dbReference>
<dbReference type="InParanoid" id="A0A0M9UDR5"/>
<feature type="signal peptide" evidence="1">
    <location>
        <begin position="1"/>
        <end position="22"/>
    </location>
</feature>
<feature type="domain" description="DUF4015" evidence="2">
    <location>
        <begin position="179"/>
        <end position="487"/>
    </location>
</feature>
<sequence>MALRRILLGLIGLFLLSTGAVAADERAPTPARTIEIRLYDAETGAPLHAAAVWSGPHVALSNAGGVRLPLPLASRRILALAPGYTPRVLSTADIITSNEVRLHPTTRHMQIVDRNSGQPLSRAVVTDGRFVAYSDLNGNVYLPEGARPPFIVKHGGHQRVVLDEWPSGAVALEPFFARGIYVSYNFLGGPRERLIDLLDRAQALGINTIVLDAKGDRAWLAWQSQHPDAAASMVEGYPTVPLEEALQLMKERGFYTVARVVVFKDDLRAHAFPDLAVRRVDGSVWIDREGLGWVDPARPENWTYTTTLARELAEMGFDEINLDYIRFPTDGNLGEIAWGREIDQQHRVNAIRSFLAVVKHAVDPTPALLSGDVFGLVPAVPPTHDMNIGQIVEEMTRWLDIFCPMTYPSTYAPGNMGVENPTGQPYDVLYRATSQAVARSFVPVRPWLQAYPWGQYSYEGPMLQAQVDGAIDGGAIGWVFWRASGQYDNVFAWLAQQQQ</sequence>
<reference evidence="3 5" key="1">
    <citation type="journal article" date="2015" name="Genome Announc.">
        <title>Draft Genome Sequence of a Heterotrophic Facultative Anaerobic Thermophilic Bacterium, Ardenticatena maritima Strain 110ST.</title>
        <authorList>
            <person name="Kawaichi S."/>
            <person name="Yoshida T."/>
            <person name="Sako Y."/>
            <person name="Nakamura R."/>
        </authorList>
    </citation>
    <scope>NUCLEOTIDE SEQUENCE [LARGE SCALE GENOMIC DNA]</scope>
    <source>
        <strain evidence="3 5">110S</strain>
    </source>
</reference>
<evidence type="ECO:0000259" key="2">
    <source>
        <dbReference type="Pfam" id="PF13200"/>
    </source>
</evidence>
<keyword evidence="5" id="KW-1185">Reference proteome</keyword>
<dbReference type="SUPFAM" id="SSF51445">
    <property type="entry name" value="(Trans)glycosidases"/>
    <property type="match status" value="1"/>
</dbReference>
<evidence type="ECO:0000313" key="6">
    <source>
        <dbReference type="Proteomes" id="UP000050502"/>
    </source>
</evidence>
<dbReference type="OrthoDB" id="9774125at2"/>
<evidence type="ECO:0000313" key="5">
    <source>
        <dbReference type="Proteomes" id="UP000037784"/>
    </source>
</evidence>
<evidence type="ECO:0000313" key="3">
    <source>
        <dbReference type="EMBL" id="GAP64338.1"/>
    </source>
</evidence>
<reference evidence="5" key="3">
    <citation type="submission" date="2015-08" db="EMBL/GenBank/DDBJ databases">
        <title>Draft Genome Sequence of a Heterotrophic Facultative Anaerobic Bacterium Ardenticatena maritima Strain 110S.</title>
        <authorList>
            <person name="Kawaichi S."/>
            <person name="Yoshida T."/>
            <person name="Sako Y."/>
            <person name="Nakamura R."/>
        </authorList>
    </citation>
    <scope>NUCLEOTIDE SEQUENCE [LARGE SCALE GENOMIC DNA]</scope>
    <source>
        <strain evidence="5">110S</strain>
    </source>
</reference>
<reference evidence="4 6" key="2">
    <citation type="submission" date="2015-07" db="EMBL/GenBank/DDBJ databases">
        <title>Whole genome sequence of Ardenticatena maritima DSM 23922.</title>
        <authorList>
            <person name="Hemp J."/>
            <person name="Ward L.M."/>
            <person name="Pace L.A."/>
            <person name="Fischer W.W."/>
        </authorList>
    </citation>
    <scope>NUCLEOTIDE SEQUENCE [LARGE SCALE GENOMIC DNA]</scope>
    <source>
        <strain evidence="4 6">110S</strain>
    </source>
</reference>
<protein>
    <recommendedName>
        <fullName evidence="2">DUF4015 domain-containing protein</fullName>
    </recommendedName>
</protein>
<dbReference type="AlphaFoldDB" id="A0A0M9UDR5"/>
<dbReference type="Proteomes" id="UP000037784">
    <property type="component" value="Unassembled WGS sequence"/>
</dbReference>
<dbReference type="EMBL" id="LGKN01000006">
    <property type="protein sequence ID" value="KPL87270.1"/>
    <property type="molecule type" value="Genomic_DNA"/>
</dbReference>
<dbReference type="Pfam" id="PF13200">
    <property type="entry name" value="DUF4015"/>
    <property type="match status" value="1"/>
</dbReference>
<keyword evidence="1" id="KW-0732">Signal</keyword>
<dbReference type="InterPro" id="IPR017853">
    <property type="entry name" value="GH"/>
</dbReference>